<keyword evidence="4 6" id="KW-0862">Zinc</keyword>
<keyword evidence="7" id="KW-0812">Transmembrane</keyword>
<protein>
    <submittedName>
        <fullName evidence="9">M56 family metallopeptidase</fullName>
    </submittedName>
</protein>
<evidence type="ECO:0000256" key="6">
    <source>
        <dbReference type="RuleBase" id="RU003983"/>
    </source>
</evidence>
<evidence type="ECO:0000256" key="7">
    <source>
        <dbReference type="SAM" id="Phobius"/>
    </source>
</evidence>
<dbReference type="Pfam" id="PF01435">
    <property type="entry name" value="Peptidase_M48"/>
    <property type="match status" value="1"/>
</dbReference>
<keyword evidence="7" id="KW-1133">Transmembrane helix</keyword>
<accession>A0ABP6WG84</accession>
<feature type="transmembrane region" description="Helical" evidence="7">
    <location>
        <begin position="37"/>
        <end position="59"/>
    </location>
</feature>
<dbReference type="RefSeq" id="WP_344861514.1">
    <property type="nucleotide sequence ID" value="NZ_BAAAZN010000007.1"/>
</dbReference>
<comment type="similarity">
    <text evidence="6">Belongs to the peptidase M48 family.</text>
</comment>
<gene>
    <name evidence="9" type="ORF">GCM10022222_37900</name>
</gene>
<name>A0ABP6WG84_9PSEU</name>
<dbReference type="CDD" id="cd07326">
    <property type="entry name" value="M56_BlaR1_MecR1_like"/>
    <property type="match status" value="1"/>
</dbReference>
<evidence type="ECO:0000313" key="10">
    <source>
        <dbReference type="Proteomes" id="UP001500689"/>
    </source>
</evidence>
<proteinExistence type="inferred from homology"/>
<evidence type="ECO:0000259" key="8">
    <source>
        <dbReference type="Pfam" id="PF01435"/>
    </source>
</evidence>
<dbReference type="EMBL" id="BAAAZN010000007">
    <property type="protein sequence ID" value="GAA3550799.1"/>
    <property type="molecule type" value="Genomic_DNA"/>
</dbReference>
<sequence length="319" mass="32872">MSVAACLLLYSFAVAVLAPRPLRRLTRRGTAPRLGVLAWLAVMVSVVGSWATAAGSLAVEAVDDWGRPAQLASTCFAAVQAVATGRYGIFLQIGLIALATAAAAALVALACRLGRALCTARARTHEHASTARIVGHRVEGVDAVVLDAPERAAYCVAGRPGTIVVTSSALDVLDRRNLAAVLAHEHAHLDGRHHQILAFTRGLAAILPRAALFTIGAAEVARTLEMCADDAAARRHGPDALLDALLALTGQPPLPARAMGATGASVLARAERLTLPAAPWTRWQSRLVLALVTLAAAGGPVLTGLLAASGLGVCDLSFS</sequence>
<feature type="transmembrane region" description="Helical" evidence="7">
    <location>
        <begin position="95"/>
        <end position="113"/>
    </location>
</feature>
<organism evidence="9 10">
    <name type="scientific">Amycolatopsis ultiminotia</name>
    <dbReference type="NCBI Taxonomy" id="543629"/>
    <lineage>
        <taxon>Bacteria</taxon>
        <taxon>Bacillati</taxon>
        <taxon>Actinomycetota</taxon>
        <taxon>Actinomycetes</taxon>
        <taxon>Pseudonocardiales</taxon>
        <taxon>Pseudonocardiaceae</taxon>
        <taxon>Amycolatopsis</taxon>
    </lineage>
</organism>
<dbReference type="Proteomes" id="UP001500689">
    <property type="component" value="Unassembled WGS sequence"/>
</dbReference>
<evidence type="ECO:0000313" key="9">
    <source>
        <dbReference type="EMBL" id="GAA3550799.1"/>
    </source>
</evidence>
<keyword evidence="7" id="KW-0472">Membrane</keyword>
<feature type="transmembrane region" description="Helical" evidence="7">
    <location>
        <begin position="287"/>
        <end position="313"/>
    </location>
</feature>
<keyword evidence="2" id="KW-0479">Metal-binding</keyword>
<evidence type="ECO:0000256" key="1">
    <source>
        <dbReference type="ARBA" id="ARBA00022670"/>
    </source>
</evidence>
<dbReference type="Gene3D" id="3.30.2010.10">
    <property type="entry name" value="Metalloproteases ('zincins'), catalytic domain"/>
    <property type="match status" value="1"/>
</dbReference>
<feature type="domain" description="Peptidase M48" evidence="8">
    <location>
        <begin position="141"/>
        <end position="207"/>
    </location>
</feature>
<comment type="cofactor">
    <cofactor evidence="6">
        <name>Zn(2+)</name>
        <dbReference type="ChEBI" id="CHEBI:29105"/>
    </cofactor>
    <text evidence="6">Binds 1 zinc ion per subunit.</text>
</comment>
<dbReference type="InterPro" id="IPR001915">
    <property type="entry name" value="Peptidase_M48"/>
</dbReference>
<keyword evidence="5 6" id="KW-0482">Metalloprotease</keyword>
<evidence type="ECO:0000256" key="3">
    <source>
        <dbReference type="ARBA" id="ARBA00022801"/>
    </source>
</evidence>
<evidence type="ECO:0000256" key="5">
    <source>
        <dbReference type="ARBA" id="ARBA00023049"/>
    </source>
</evidence>
<reference evidence="10" key="1">
    <citation type="journal article" date="2019" name="Int. J. Syst. Evol. Microbiol.">
        <title>The Global Catalogue of Microorganisms (GCM) 10K type strain sequencing project: providing services to taxonomists for standard genome sequencing and annotation.</title>
        <authorList>
            <consortium name="The Broad Institute Genomics Platform"/>
            <consortium name="The Broad Institute Genome Sequencing Center for Infectious Disease"/>
            <person name="Wu L."/>
            <person name="Ma J."/>
        </authorList>
    </citation>
    <scope>NUCLEOTIDE SEQUENCE [LARGE SCALE GENOMIC DNA]</scope>
    <source>
        <strain evidence="10">JCM 16898</strain>
    </source>
</reference>
<comment type="caution">
    <text evidence="9">The sequence shown here is derived from an EMBL/GenBank/DDBJ whole genome shotgun (WGS) entry which is preliminary data.</text>
</comment>
<keyword evidence="1 6" id="KW-0645">Protease</keyword>
<evidence type="ECO:0000256" key="2">
    <source>
        <dbReference type="ARBA" id="ARBA00022723"/>
    </source>
</evidence>
<keyword evidence="10" id="KW-1185">Reference proteome</keyword>
<evidence type="ECO:0000256" key="4">
    <source>
        <dbReference type="ARBA" id="ARBA00022833"/>
    </source>
</evidence>
<keyword evidence="3 6" id="KW-0378">Hydrolase</keyword>